<feature type="transmembrane region" description="Helical" evidence="2">
    <location>
        <begin position="12"/>
        <end position="30"/>
    </location>
</feature>
<keyword evidence="2" id="KW-0812">Transmembrane</keyword>
<keyword evidence="1 3" id="KW-0378">Hydrolase</keyword>
<evidence type="ECO:0000256" key="2">
    <source>
        <dbReference type="SAM" id="Phobius"/>
    </source>
</evidence>
<protein>
    <submittedName>
        <fullName evidence="3">Sortase A</fullName>
        <ecNumber evidence="3">3.4.22.70</ecNumber>
    </submittedName>
</protein>
<proteinExistence type="predicted"/>
<dbReference type="Pfam" id="PF04203">
    <property type="entry name" value="Sortase"/>
    <property type="match status" value="1"/>
</dbReference>
<reference evidence="3 4" key="1">
    <citation type="submission" date="2021-03" db="EMBL/GenBank/DDBJ databases">
        <title>Sequencing the genomes of 1000 actinobacteria strains.</title>
        <authorList>
            <person name="Klenk H.-P."/>
        </authorList>
    </citation>
    <scope>NUCLEOTIDE SEQUENCE [LARGE SCALE GENOMIC DNA]</scope>
    <source>
        <strain evidence="3 4">DSM 44506</strain>
    </source>
</reference>
<dbReference type="RefSeq" id="WP_209653819.1">
    <property type="nucleotide sequence ID" value="NZ_CP047357.1"/>
</dbReference>
<keyword evidence="4" id="KW-1185">Reference proteome</keyword>
<dbReference type="EMBL" id="JAGINY010000001">
    <property type="protein sequence ID" value="MBP2333192.1"/>
    <property type="molecule type" value="Genomic_DNA"/>
</dbReference>
<keyword evidence="2" id="KW-1133">Transmembrane helix</keyword>
<dbReference type="Gene3D" id="2.40.260.10">
    <property type="entry name" value="Sortase"/>
    <property type="match status" value="1"/>
</dbReference>
<dbReference type="InterPro" id="IPR005754">
    <property type="entry name" value="Sortase"/>
</dbReference>
<dbReference type="InterPro" id="IPR053465">
    <property type="entry name" value="Sortase_Class_E"/>
</dbReference>
<gene>
    <name evidence="3" type="ORF">JOF33_001891</name>
</gene>
<organism evidence="3 4">
    <name type="scientific">Corynebacterium freneyi</name>
    <dbReference type="NCBI Taxonomy" id="134034"/>
    <lineage>
        <taxon>Bacteria</taxon>
        <taxon>Bacillati</taxon>
        <taxon>Actinomycetota</taxon>
        <taxon>Actinomycetes</taxon>
        <taxon>Mycobacteriales</taxon>
        <taxon>Corynebacteriaceae</taxon>
        <taxon>Corynebacterium</taxon>
    </lineage>
</organism>
<evidence type="ECO:0000256" key="1">
    <source>
        <dbReference type="ARBA" id="ARBA00022801"/>
    </source>
</evidence>
<evidence type="ECO:0000313" key="4">
    <source>
        <dbReference type="Proteomes" id="UP001519305"/>
    </source>
</evidence>
<dbReference type="Proteomes" id="UP001519305">
    <property type="component" value="Unassembled WGS sequence"/>
</dbReference>
<sequence length="248" mass="25898">MVSRIAGVLGELLITFAVIIALFVFYQLYWTGLATGRAQSQATDDLRSQWGEVGVAAEGEGAAPGEPDAPLDPAMAGYGDGWGTHGAPVAFLTARKAGIDEFVAFEGVDLATIANGPGHYPGTALPGQVGNAAFAAHRDGNGAPFDDIDRLGTCDDIIVETQSAVYRYKVLPVDGLAGRGESFDCVPEGTVVPEVPGRHIVDPNQTEVIAPYGEASLVTFTTCHPQWSNTHRLIVHGVLAGVEQKGAA</sequence>
<dbReference type="SUPFAM" id="SSF63817">
    <property type="entry name" value="Sortase"/>
    <property type="match status" value="2"/>
</dbReference>
<dbReference type="NCBIfam" id="NF033747">
    <property type="entry name" value="class_E_sortase"/>
    <property type="match status" value="1"/>
</dbReference>
<evidence type="ECO:0000313" key="3">
    <source>
        <dbReference type="EMBL" id="MBP2333192.1"/>
    </source>
</evidence>
<dbReference type="CDD" id="cd05830">
    <property type="entry name" value="Sortase_E"/>
    <property type="match status" value="1"/>
</dbReference>
<dbReference type="GO" id="GO:0016787">
    <property type="term" value="F:hydrolase activity"/>
    <property type="evidence" value="ECO:0007669"/>
    <property type="project" value="UniProtKB-KW"/>
</dbReference>
<dbReference type="EC" id="3.4.22.70" evidence="3"/>
<keyword evidence="2" id="KW-0472">Membrane</keyword>
<accession>A0ABS4U9I3</accession>
<dbReference type="InterPro" id="IPR042003">
    <property type="entry name" value="Sortase_E"/>
</dbReference>
<dbReference type="InterPro" id="IPR023365">
    <property type="entry name" value="Sortase_dom-sf"/>
</dbReference>
<name>A0ABS4U9I3_9CORY</name>
<comment type="caution">
    <text evidence="3">The sequence shown here is derived from an EMBL/GenBank/DDBJ whole genome shotgun (WGS) entry which is preliminary data.</text>
</comment>